<dbReference type="STRING" id="1160509.A0A3N4HRX5"/>
<evidence type="ECO:0000256" key="5">
    <source>
        <dbReference type="PIRNR" id="PIRNR028977"/>
    </source>
</evidence>
<dbReference type="AlphaFoldDB" id="A0A3N4HRX5"/>
<comment type="function">
    <text evidence="5">Required for synthesis of 60S ribosomal subunits and the transport of pre-ribosomes from the nucleoplasm to the cytoplasm.</text>
</comment>
<evidence type="ECO:0000313" key="10">
    <source>
        <dbReference type="Proteomes" id="UP000275078"/>
    </source>
</evidence>
<dbReference type="InterPro" id="IPR016024">
    <property type="entry name" value="ARM-type_fold"/>
</dbReference>
<proteinExistence type="inferred from homology"/>
<feature type="compositionally biased region" description="Basic residues" evidence="6">
    <location>
        <begin position="343"/>
        <end position="356"/>
    </location>
</feature>
<feature type="compositionally biased region" description="Polar residues" evidence="6">
    <location>
        <begin position="27"/>
        <end position="44"/>
    </location>
</feature>
<organism evidence="9 10">
    <name type="scientific">Ascobolus immersus RN42</name>
    <dbReference type="NCBI Taxonomy" id="1160509"/>
    <lineage>
        <taxon>Eukaryota</taxon>
        <taxon>Fungi</taxon>
        <taxon>Dikarya</taxon>
        <taxon>Ascomycota</taxon>
        <taxon>Pezizomycotina</taxon>
        <taxon>Pezizomycetes</taxon>
        <taxon>Pezizales</taxon>
        <taxon>Ascobolaceae</taxon>
        <taxon>Ascobolus</taxon>
    </lineage>
</organism>
<evidence type="ECO:0000256" key="3">
    <source>
        <dbReference type="ARBA" id="ARBA00023054"/>
    </source>
</evidence>
<dbReference type="Pfam" id="PF07540">
    <property type="entry name" value="NOC3p"/>
    <property type="match status" value="1"/>
</dbReference>
<gene>
    <name evidence="9" type="ORF">BJ508DRAFT_380529</name>
</gene>
<keyword evidence="4" id="KW-0539">Nucleus</keyword>
<dbReference type="InterPro" id="IPR005612">
    <property type="entry name" value="CCAAT-binding_factor"/>
</dbReference>
<feature type="region of interest" description="Disordered" evidence="6">
    <location>
        <begin position="1"/>
        <end position="70"/>
    </location>
</feature>
<accession>A0A3N4HRX5</accession>
<name>A0A3N4HRX5_ASCIM</name>
<dbReference type="GO" id="GO:0003682">
    <property type="term" value="F:chromatin binding"/>
    <property type="evidence" value="ECO:0007669"/>
    <property type="project" value="TreeGrafter"/>
</dbReference>
<dbReference type="GO" id="GO:0006270">
    <property type="term" value="P:DNA replication initiation"/>
    <property type="evidence" value="ECO:0007669"/>
    <property type="project" value="TreeGrafter"/>
</dbReference>
<keyword evidence="5" id="KW-0690">Ribosome biogenesis</keyword>
<evidence type="ECO:0000256" key="1">
    <source>
        <dbReference type="ARBA" id="ARBA00004604"/>
    </source>
</evidence>
<feature type="region of interest" description="Disordered" evidence="6">
    <location>
        <begin position="337"/>
        <end position="356"/>
    </location>
</feature>
<dbReference type="SUPFAM" id="SSF48371">
    <property type="entry name" value="ARM repeat"/>
    <property type="match status" value="1"/>
</dbReference>
<comment type="similarity">
    <text evidence="2 5">Belongs to the CBF/MAK21 family.</text>
</comment>
<keyword evidence="10" id="KW-1185">Reference proteome</keyword>
<dbReference type="Proteomes" id="UP000275078">
    <property type="component" value="Unassembled WGS sequence"/>
</dbReference>
<dbReference type="PANTHER" id="PTHR14428:SF5">
    <property type="entry name" value="NUCLEOLAR COMPLEX PROTEIN 3 HOMOLOG"/>
    <property type="match status" value="1"/>
</dbReference>
<protein>
    <recommendedName>
        <fullName evidence="5">Nucleolar complex-associated protein 3</fullName>
    </recommendedName>
</protein>
<evidence type="ECO:0000313" key="9">
    <source>
        <dbReference type="EMBL" id="RPA74540.1"/>
    </source>
</evidence>
<dbReference type="InterPro" id="IPR011501">
    <property type="entry name" value="Noc3_N"/>
</dbReference>
<sequence>MGNKKQKTNRGQARVKISDDVPHIRFATSTDASIDTTNTKNNWNEEQDWENLPRKQKKKKDDEGAGRLPIKLPDGQVKRVKTVVVKKEEVVEEEMPEEEEVEEVEQKEEEKPKLPEKQRVLLAKEELANIAIMLNEDPEEHIGQLKRLREMLEQDSSLIIKKLVLATQAAVYKDLIPGYRIRPLTEEEQKIKVSKDIKKQRQFEQSLVANYQHYVEALTKFARASRYDQSKPAKALSLMAINCVCALLKHVPHFNFRGELLKVLVEKLSTRNVDESFVKARECMEEVFRADDDGNISLDAVKLLTKMFKSKDYYIHETVLNTFLSLRLLTELNPNRGNDGEFRKRKRGEKKPFINKRNKKLEKERKAIAEELKEADAAVSHEQREKNQAETLKLVFIAYFKILKEKPPGLMAATLEGLARYAHLINVDFFGDLLEALKDLIKHSEARENEIDEDSRYADSTRNSTRESLLCIATAFALLGGQGTESGVSLDLSFFTTHLYKILLPLSVNPDCEFSSKSLRIADPSDPHGPSNPKTRVNVATEIEMSIRAMEEIFFKTRSGQISQNRLAAFVKRLMTTSLHFPERSSLACLGMVTRLSKRHVRKLESLFSTEETVGDGVYNGLTDDPELSNPYASTVWETILLEKHYSPKIASAAKELPKVFKSDNGKQRN</sequence>
<feature type="domain" description="CCAAT-binding factor" evidence="7">
    <location>
        <begin position="468"/>
        <end position="654"/>
    </location>
</feature>
<dbReference type="Pfam" id="PF03914">
    <property type="entry name" value="CBF"/>
    <property type="match status" value="1"/>
</dbReference>
<dbReference type="PANTHER" id="PTHR14428">
    <property type="entry name" value="NUCLEOLAR COMPLEX PROTEIN 3"/>
    <property type="match status" value="1"/>
</dbReference>
<evidence type="ECO:0000256" key="6">
    <source>
        <dbReference type="SAM" id="MobiDB-lite"/>
    </source>
</evidence>
<evidence type="ECO:0000259" key="7">
    <source>
        <dbReference type="Pfam" id="PF03914"/>
    </source>
</evidence>
<dbReference type="OrthoDB" id="10263597at2759"/>
<comment type="subcellular location">
    <subcellularLocation>
        <location evidence="1 5">Nucleus</location>
        <location evidence="1 5">Nucleolus</location>
    </subcellularLocation>
</comment>
<evidence type="ECO:0000256" key="2">
    <source>
        <dbReference type="ARBA" id="ARBA00007797"/>
    </source>
</evidence>
<dbReference type="GO" id="GO:0042254">
    <property type="term" value="P:ribosome biogenesis"/>
    <property type="evidence" value="ECO:0007669"/>
    <property type="project" value="UniProtKB-KW"/>
</dbReference>
<dbReference type="PIRSF" id="PIRSF028977">
    <property type="entry name" value="Nucleolar_complex_p3"/>
    <property type="match status" value="1"/>
</dbReference>
<reference evidence="9 10" key="1">
    <citation type="journal article" date="2018" name="Nat. Ecol. Evol.">
        <title>Pezizomycetes genomes reveal the molecular basis of ectomycorrhizal truffle lifestyle.</title>
        <authorList>
            <person name="Murat C."/>
            <person name="Payen T."/>
            <person name="Noel B."/>
            <person name="Kuo A."/>
            <person name="Morin E."/>
            <person name="Chen J."/>
            <person name="Kohler A."/>
            <person name="Krizsan K."/>
            <person name="Balestrini R."/>
            <person name="Da Silva C."/>
            <person name="Montanini B."/>
            <person name="Hainaut M."/>
            <person name="Levati E."/>
            <person name="Barry K.W."/>
            <person name="Belfiori B."/>
            <person name="Cichocki N."/>
            <person name="Clum A."/>
            <person name="Dockter R.B."/>
            <person name="Fauchery L."/>
            <person name="Guy J."/>
            <person name="Iotti M."/>
            <person name="Le Tacon F."/>
            <person name="Lindquist E.A."/>
            <person name="Lipzen A."/>
            <person name="Malagnac F."/>
            <person name="Mello A."/>
            <person name="Molinier V."/>
            <person name="Miyauchi S."/>
            <person name="Poulain J."/>
            <person name="Riccioni C."/>
            <person name="Rubini A."/>
            <person name="Sitrit Y."/>
            <person name="Splivallo R."/>
            <person name="Traeger S."/>
            <person name="Wang M."/>
            <person name="Zifcakova L."/>
            <person name="Wipf D."/>
            <person name="Zambonelli A."/>
            <person name="Paolocci F."/>
            <person name="Nowrousian M."/>
            <person name="Ottonello S."/>
            <person name="Baldrian P."/>
            <person name="Spatafora J.W."/>
            <person name="Henrissat B."/>
            <person name="Nagy L.G."/>
            <person name="Aury J.M."/>
            <person name="Wincker P."/>
            <person name="Grigoriev I.V."/>
            <person name="Bonfante P."/>
            <person name="Martin F.M."/>
        </authorList>
    </citation>
    <scope>NUCLEOTIDE SEQUENCE [LARGE SCALE GENOMIC DNA]</scope>
    <source>
        <strain evidence="9 10">RN42</strain>
    </source>
</reference>
<evidence type="ECO:0000256" key="4">
    <source>
        <dbReference type="ARBA" id="ARBA00023242"/>
    </source>
</evidence>
<feature type="domain" description="Nucleolar complex-associated protein 3 N-terminal" evidence="8">
    <location>
        <begin position="123"/>
        <end position="214"/>
    </location>
</feature>
<dbReference type="EMBL" id="ML119787">
    <property type="protein sequence ID" value="RPA74540.1"/>
    <property type="molecule type" value="Genomic_DNA"/>
</dbReference>
<evidence type="ECO:0000259" key="8">
    <source>
        <dbReference type="Pfam" id="PF07540"/>
    </source>
</evidence>
<dbReference type="GO" id="GO:0005730">
    <property type="term" value="C:nucleolus"/>
    <property type="evidence" value="ECO:0007669"/>
    <property type="project" value="UniProtKB-SubCell"/>
</dbReference>
<dbReference type="InterPro" id="IPR016903">
    <property type="entry name" value="Nucleolar_cplx-assoc_3"/>
</dbReference>
<keyword evidence="3" id="KW-0175">Coiled coil</keyword>